<comment type="caution">
    <text evidence="2">The sequence shown here is derived from an EMBL/GenBank/DDBJ whole genome shotgun (WGS) entry which is preliminary data.</text>
</comment>
<dbReference type="Pfam" id="PF12708">
    <property type="entry name" value="Pect-lyase_RHGA_epim"/>
    <property type="match status" value="1"/>
</dbReference>
<name>A0ABR5YF33_9SPHN</name>
<dbReference type="InterPro" id="IPR024535">
    <property type="entry name" value="RHGA/B-epi-like_pectate_lyase"/>
</dbReference>
<gene>
    <name evidence="2" type="ORF">AVT10_12090</name>
</gene>
<dbReference type="EMBL" id="LQQO01000008">
    <property type="protein sequence ID" value="KZE16234.1"/>
    <property type="molecule type" value="Genomic_DNA"/>
</dbReference>
<feature type="domain" description="Rhamnogalacturonase A/B/Epimerase-like pectate lyase" evidence="1">
    <location>
        <begin position="146"/>
        <end position="240"/>
    </location>
</feature>
<dbReference type="SUPFAM" id="SSF51126">
    <property type="entry name" value="Pectin lyase-like"/>
    <property type="match status" value="1"/>
</dbReference>
<dbReference type="InterPro" id="IPR011050">
    <property type="entry name" value="Pectin_lyase_fold/virulence"/>
</dbReference>
<sequence>MAGPFRFDGARVIKIDGADTLAPLVARARRAESGAVAAATLASGEADRADLAASGAVAASNLFPTVAAGLAATAEGGFFTVVGDGASTYAILYREVSGAAIEQARYASKAAYEGPGGAGLIGYRGRTVQQKLDDTISVRDGRFAGGAKGDAVTDDTEALAAAFAFAMQTGARVYFPRGIYQTNPITLDVPSGLPLHIFGDGKDISVIRKRANSDEPALTITTDEVDNYTVLEDLRIDNGFRDTVGVGIRFVNTARMSLNRVNVRGFGLGLDNVGGLIWLANDVTLRGNARGFRTRASDASIYSNLIKFTGGEIRGSALAVDIDQANGVVFDTVDFESNGTPADWTSGVVKLGAAMAQEVGDAIVTFNNCWFEGNKGTAVFGSAANTEIAMNGCVFLANERSVNITGLASVLLMGVRAPEQNVMFRIQAARSVIVGGSIGSIEDTSTHRAYDTVTATGDFTGTRTSFRLSHSVSVPTANDCIFARDVDLLPGGDTDASSIYKYGTKPFSIRFAGGPMISASDGKLGFSGKAPIPVAFLHPAASVADVVAHLKALGLAG</sequence>
<evidence type="ECO:0000259" key="1">
    <source>
        <dbReference type="Pfam" id="PF12708"/>
    </source>
</evidence>
<dbReference type="Proteomes" id="UP000076609">
    <property type="component" value="Unassembled WGS sequence"/>
</dbReference>
<proteinExistence type="predicted"/>
<evidence type="ECO:0000313" key="3">
    <source>
        <dbReference type="Proteomes" id="UP000076609"/>
    </source>
</evidence>
<accession>A0ABR5YF33</accession>
<organism evidence="2 3">
    <name type="scientific">Sphingomonas hankookensis</name>
    <dbReference type="NCBI Taxonomy" id="563996"/>
    <lineage>
        <taxon>Bacteria</taxon>
        <taxon>Pseudomonadati</taxon>
        <taxon>Pseudomonadota</taxon>
        <taxon>Alphaproteobacteria</taxon>
        <taxon>Sphingomonadales</taxon>
        <taxon>Sphingomonadaceae</taxon>
        <taxon>Sphingomonas</taxon>
    </lineage>
</organism>
<dbReference type="RefSeq" id="WP_066689401.1">
    <property type="nucleotide sequence ID" value="NZ_LQQO01000008.1"/>
</dbReference>
<dbReference type="Gene3D" id="2.160.20.10">
    <property type="entry name" value="Single-stranded right-handed beta-helix, Pectin lyase-like"/>
    <property type="match status" value="1"/>
</dbReference>
<keyword evidence="3" id="KW-1185">Reference proteome</keyword>
<evidence type="ECO:0000313" key="2">
    <source>
        <dbReference type="EMBL" id="KZE16234.1"/>
    </source>
</evidence>
<dbReference type="InterPro" id="IPR012334">
    <property type="entry name" value="Pectin_lyas_fold"/>
</dbReference>
<protein>
    <recommendedName>
        <fullName evidence="1">Rhamnogalacturonase A/B/Epimerase-like pectate lyase domain-containing protein</fullName>
    </recommendedName>
</protein>
<reference evidence="3" key="1">
    <citation type="submission" date="2016-01" db="EMBL/GenBank/DDBJ databases">
        <title>Draft genome of Chromobacterium sp. F49.</title>
        <authorList>
            <person name="Hong K.W."/>
        </authorList>
    </citation>
    <scope>NUCLEOTIDE SEQUENCE [LARGE SCALE GENOMIC DNA]</scope>
    <source>
        <strain evidence="3">CN3</strain>
    </source>
</reference>